<organism evidence="1 2">
    <name type="scientific">Acinetobacter proteolyticus</name>
    <dbReference type="NCBI Taxonomy" id="1776741"/>
    <lineage>
        <taxon>Bacteria</taxon>
        <taxon>Pseudomonadati</taxon>
        <taxon>Pseudomonadota</taxon>
        <taxon>Gammaproteobacteria</taxon>
        <taxon>Moraxellales</taxon>
        <taxon>Moraxellaceae</taxon>
        <taxon>Acinetobacter</taxon>
    </lineage>
</organism>
<reference evidence="1 2" key="1">
    <citation type="submission" date="2017-12" db="EMBL/GenBank/DDBJ databases">
        <title>Draft Genome sequences of multiple microbial strains isolated from spacecraft associated surfaces.</title>
        <authorList>
            <person name="Seuylemezian A."/>
            <person name="Vaishampayan P."/>
            <person name="Venkateswaran K."/>
        </authorList>
    </citation>
    <scope>NUCLEOTIDE SEQUENCE [LARGE SCALE GENOMIC DNA]</scope>
    <source>
        <strain evidence="1 2">2P01AA</strain>
    </source>
</reference>
<evidence type="ECO:0000313" key="2">
    <source>
        <dbReference type="Proteomes" id="UP000233553"/>
    </source>
</evidence>
<sequence>MNKKIYQLLGELHDARLYGFLLDVDPKTFSLNVLLYVHIFSTFEDEKYSLEKALVVFEKASIHKFSITNDLSSGQFYIVDCIVKDFGNEKFKFIFTFNDPSIELILIAENMRIKNSGVVEEKDEQFLPTNWLKLLEHINAETLLEQIEVKFKNITLGDNYTLAEEDYADTSHWYFDEKGIDHNLTDEEWRDQEVRFFETCSWLSADQEEAIQAIKEKRKMANRFSNPLDIPVLYLNCYSTGYSYLKPQAYLFYTPAIMKYFLSDTEILYSNSFTSWLSRLIGADTYEDVTTLLQFFSKDQVLILKEFLLYATKSNVENERLNEALGNVKLISGI</sequence>
<name>A0A2N0WEX8_9GAMM</name>
<accession>A0A2N0WEX8</accession>
<dbReference type="Proteomes" id="UP000233553">
    <property type="component" value="Unassembled WGS sequence"/>
</dbReference>
<comment type="caution">
    <text evidence="1">The sequence shown here is derived from an EMBL/GenBank/DDBJ whole genome shotgun (WGS) entry which is preliminary data.</text>
</comment>
<gene>
    <name evidence="1" type="ORF">CW311_11545</name>
</gene>
<protein>
    <submittedName>
        <fullName evidence="1">Uncharacterized protein</fullName>
    </submittedName>
</protein>
<dbReference type="AlphaFoldDB" id="A0A2N0WEX8"/>
<evidence type="ECO:0000313" key="1">
    <source>
        <dbReference type="EMBL" id="PKF33428.1"/>
    </source>
</evidence>
<dbReference type="EMBL" id="PISJ01000013">
    <property type="protein sequence ID" value="PKF33428.1"/>
    <property type="molecule type" value="Genomic_DNA"/>
</dbReference>
<proteinExistence type="predicted"/>
<dbReference type="RefSeq" id="WP_101236604.1">
    <property type="nucleotide sequence ID" value="NZ_PISJ01000013.1"/>
</dbReference>